<keyword evidence="3" id="KW-1185">Reference proteome</keyword>
<evidence type="ECO:0000313" key="3">
    <source>
        <dbReference type="Proteomes" id="UP001176940"/>
    </source>
</evidence>
<evidence type="ECO:0000256" key="1">
    <source>
        <dbReference type="SAM" id="MobiDB-lite"/>
    </source>
</evidence>
<feature type="region of interest" description="Disordered" evidence="1">
    <location>
        <begin position="79"/>
        <end position="147"/>
    </location>
</feature>
<reference evidence="2" key="1">
    <citation type="submission" date="2023-07" db="EMBL/GenBank/DDBJ databases">
        <authorList>
            <person name="Stuckert A."/>
        </authorList>
    </citation>
    <scope>NUCLEOTIDE SEQUENCE</scope>
</reference>
<name>A0ABN9L236_9NEOB</name>
<gene>
    <name evidence="2" type="ORF">RIMI_LOCUS3138772</name>
</gene>
<evidence type="ECO:0000313" key="2">
    <source>
        <dbReference type="EMBL" id="CAJ0927836.1"/>
    </source>
</evidence>
<sequence>MAARRRATPWGDAEVRYLVTEVDARDYGCHNHQEHPVLHKQAVLRRISRGLAQRFGVQRSSTQIRKKLADLQYRSSERLASIRSQSLPHRATADPEPQQESTTGSSPTGSPASLRDMGEALSHGGDARGSGWSLSSSSPDLPGNQIPTLEDLQASHRRMMAMMATQGTLAEQVKQHGVMLARFVAAQQQSGSH</sequence>
<dbReference type="EMBL" id="CAUEEQ010004603">
    <property type="protein sequence ID" value="CAJ0927836.1"/>
    <property type="molecule type" value="Genomic_DNA"/>
</dbReference>
<comment type="caution">
    <text evidence="2">The sequence shown here is derived from an EMBL/GenBank/DDBJ whole genome shotgun (WGS) entry which is preliminary data.</text>
</comment>
<accession>A0ABN9L236</accession>
<feature type="compositionally biased region" description="Low complexity" evidence="1">
    <location>
        <begin position="129"/>
        <end position="138"/>
    </location>
</feature>
<dbReference type="Proteomes" id="UP001176940">
    <property type="component" value="Unassembled WGS sequence"/>
</dbReference>
<organism evidence="2 3">
    <name type="scientific">Ranitomeya imitator</name>
    <name type="common">mimic poison frog</name>
    <dbReference type="NCBI Taxonomy" id="111125"/>
    <lineage>
        <taxon>Eukaryota</taxon>
        <taxon>Metazoa</taxon>
        <taxon>Chordata</taxon>
        <taxon>Craniata</taxon>
        <taxon>Vertebrata</taxon>
        <taxon>Euteleostomi</taxon>
        <taxon>Amphibia</taxon>
        <taxon>Batrachia</taxon>
        <taxon>Anura</taxon>
        <taxon>Neobatrachia</taxon>
        <taxon>Hyloidea</taxon>
        <taxon>Dendrobatidae</taxon>
        <taxon>Dendrobatinae</taxon>
        <taxon>Ranitomeya</taxon>
    </lineage>
</organism>
<feature type="compositionally biased region" description="Low complexity" evidence="1">
    <location>
        <begin position="101"/>
        <end position="111"/>
    </location>
</feature>
<proteinExistence type="predicted"/>
<protein>
    <submittedName>
        <fullName evidence="2">Uncharacterized protein</fullName>
    </submittedName>
</protein>